<dbReference type="AlphaFoldDB" id="A0A0D9YMP4"/>
<dbReference type="EnsemblPlants" id="OGLUM02G04710.1">
    <property type="protein sequence ID" value="OGLUM02G04710.1"/>
    <property type="gene ID" value="OGLUM02G04710"/>
</dbReference>
<accession>A0A0D9YMP4</accession>
<dbReference type="HOGENOM" id="CLU_1930905_0_0_1"/>
<reference evidence="1" key="1">
    <citation type="submission" date="2015-04" db="UniProtKB">
        <authorList>
            <consortium name="EnsemblPlants"/>
        </authorList>
    </citation>
    <scope>IDENTIFICATION</scope>
</reference>
<sequence length="142" mass="15874">MSHFAIYTVATVPTLMGTMASPRRAESQMALNISRIRRDVSVIKSGREDSKHFGNSILVESLGLITGLQEVAATFKVIDHINNPTGGQSFVRREGFFKSKSHMVMSAAVAYSIFYLARQTKSASEVFNYDYREFLHQICCVT</sequence>
<organism evidence="1">
    <name type="scientific">Oryza glumipatula</name>
    <dbReference type="NCBI Taxonomy" id="40148"/>
    <lineage>
        <taxon>Eukaryota</taxon>
        <taxon>Viridiplantae</taxon>
        <taxon>Streptophyta</taxon>
        <taxon>Embryophyta</taxon>
        <taxon>Tracheophyta</taxon>
        <taxon>Spermatophyta</taxon>
        <taxon>Magnoliopsida</taxon>
        <taxon>Liliopsida</taxon>
        <taxon>Poales</taxon>
        <taxon>Poaceae</taxon>
        <taxon>BOP clade</taxon>
        <taxon>Oryzoideae</taxon>
        <taxon>Oryzeae</taxon>
        <taxon>Oryzinae</taxon>
        <taxon>Oryza</taxon>
    </lineage>
</organism>
<name>A0A0D9YMP4_9ORYZ</name>
<protein>
    <submittedName>
        <fullName evidence="1">Uncharacterized protein</fullName>
    </submittedName>
</protein>
<evidence type="ECO:0000313" key="1">
    <source>
        <dbReference type="EnsemblPlants" id="OGLUM02G04710.1"/>
    </source>
</evidence>
<dbReference type="Proteomes" id="UP000026961">
    <property type="component" value="Chromosome 2"/>
</dbReference>
<evidence type="ECO:0000313" key="2">
    <source>
        <dbReference type="Proteomes" id="UP000026961"/>
    </source>
</evidence>
<reference evidence="1" key="2">
    <citation type="submission" date="2018-05" db="EMBL/GenBank/DDBJ databases">
        <title>OgluRS3 (Oryza glumaepatula Reference Sequence Version 3).</title>
        <authorList>
            <person name="Zhang J."/>
            <person name="Kudrna D."/>
            <person name="Lee S."/>
            <person name="Talag J."/>
            <person name="Welchert J."/>
            <person name="Wing R.A."/>
        </authorList>
    </citation>
    <scope>NUCLEOTIDE SEQUENCE [LARGE SCALE GENOMIC DNA]</scope>
</reference>
<keyword evidence="2" id="KW-1185">Reference proteome</keyword>
<proteinExistence type="predicted"/>
<dbReference type="Gramene" id="OGLUM02G04710.1">
    <property type="protein sequence ID" value="OGLUM02G04710.1"/>
    <property type="gene ID" value="OGLUM02G04710"/>
</dbReference>